<dbReference type="Pfam" id="PF00892">
    <property type="entry name" value="EamA"/>
    <property type="match status" value="2"/>
</dbReference>
<reference evidence="8 9" key="1">
    <citation type="submission" date="2019-07" db="EMBL/GenBank/DDBJ databases">
        <title>Draft genome for Aliikangiella sp. M105.</title>
        <authorList>
            <person name="Wang G."/>
        </authorList>
    </citation>
    <scope>NUCLEOTIDE SEQUENCE [LARGE SCALE GENOMIC DNA]</scope>
    <source>
        <strain evidence="8 9">M105</strain>
    </source>
</reference>
<dbReference type="OrthoDB" id="2352272at2"/>
<evidence type="ECO:0000313" key="8">
    <source>
        <dbReference type="EMBL" id="TQV85051.1"/>
    </source>
</evidence>
<dbReference type="PANTHER" id="PTHR32322:SF2">
    <property type="entry name" value="EAMA DOMAIN-CONTAINING PROTEIN"/>
    <property type="match status" value="1"/>
</dbReference>
<feature type="transmembrane region" description="Helical" evidence="6">
    <location>
        <begin position="217"/>
        <end position="237"/>
    </location>
</feature>
<dbReference type="RefSeq" id="WP_142933738.1">
    <property type="nucleotide sequence ID" value="NZ_ML660169.1"/>
</dbReference>
<accession>A0A545U6E9</accession>
<feature type="domain" description="EamA" evidence="7">
    <location>
        <begin position="5"/>
        <end position="135"/>
    </location>
</feature>
<proteinExistence type="inferred from homology"/>
<keyword evidence="3 6" id="KW-0812">Transmembrane</keyword>
<evidence type="ECO:0000256" key="1">
    <source>
        <dbReference type="ARBA" id="ARBA00004141"/>
    </source>
</evidence>
<dbReference type="InterPro" id="IPR037185">
    <property type="entry name" value="EmrE-like"/>
</dbReference>
<dbReference type="SUPFAM" id="SSF103481">
    <property type="entry name" value="Multidrug resistance efflux transporter EmrE"/>
    <property type="match status" value="2"/>
</dbReference>
<organism evidence="8 9">
    <name type="scientific">Aliikangiella coralliicola</name>
    <dbReference type="NCBI Taxonomy" id="2592383"/>
    <lineage>
        <taxon>Bacteria</taxon>
        <taxon>Pseudomonadati</taxon>
        <taxon>Pseudomonadota</taxon>
        <taxon>Gammaproteobacteria</taxon>
        <taxon>Oceanospirillales</taxon>
        <taxon>Pleioneaceae</taxon>
        <taxon>Aliikangiella</taxon>
    </lineage>
</organism>
<evidence type="ECO:0000256" key="4">
    <source>
        <dbReference type="ARBA" id="ARBA00022989"/>
    </source>
</evidence>
<comment type="similarity">
    <text evidence="2">Belongs to the EamA transporter family.</text>
</comment>
<feature type="transmembrane region" description="Helical" evidence="6">
    <location>
        <begin position="64"/>
        <end position="85"/>
    </location>
</feature>
<dbReference type="InterPro" id="IPR000620">
    <property type="entry name" value="EamA_dom"/>
</dbReference>
<name>A0A545U6E9_9GAMM</name>
<feature type="transmembrane region" description="Helical" evidence="6">
    <location>
        <begin position="182"/>
        <end position="205"/>
    </location>
</feature>
<feature type="domain" description="EamA" evidence="7">
    <location>
        <begin position="150"/>
        <end position="285"/>
    </location>
</feature>
<dbReference type="Proteomes" id="UP000315439">
    <property type="component" value="Unassembled WGS sequence"/>
</dbReference>
<dbReference type="PANTHER" id="PTHR32322">
    <property type="entry name" value="INNER MEMBRANE TRANSPORTER"/>
    <property type="match status" value="1"/>
</dbReference>
<feature type="transmembrane region" description="Helical" evidence="6">
    <location>
        <begin position="244"/>
        <end position="262"/>
    </location>
</feature>
<evidence type="ECO:0000256" key="5">
    <source>
        <dbReference type="ARBA" id="ARBA00023136"/>
    </source>
</evidence>
<comment type="caution">
    <text evidence="8">The sequence shown here is derived from an EMBL/GenBank/DDBJ whole genome shotgun (WGS) entry which is preliminary data.</text>
</comment>
<evidence type="ECO:0000313" key="9">
    <source>
        <dbReference type="Proteomes" id="UP000315439"/>
    </source>
</evidence>
<keyword evidence="5 6" id="KW-0472">Membrane</keyword>
<dbReference type="AlphaFoldDB" id="A0A545U6E9"/>
<feature type="transmembrane region" description="Helical" evidence="6">
    <location>
        <begin position="91"/>
        <end position="112"/>
    </location>
</feature>
<dbReference type="GO" id="GO:0016020">
    <property type="term" value="C:membrane"/>
    <property type="evidence" value="ECO:0007669"/>
    <property type="project" value="UniProtKB-SubCell"/>
</dbReference>
<keyword evidence="4 6" id="KW-1133">Transmembrane helix</keyword>
<feature type="transmembrane region" description="Helical" evidence="6">
    <location>
        <begin position="34"/>
        <end position="52"/>
    </location>
</feature>
<feature type="transmembrane region" description="Helical" evidence="6">
    <location>
        <begin position="119"/>
        <end position="136"/>
    </location>
</feature>
<sequence length="303" mass="33486">MQNIGLFIISAVIWGSTWLMITFQLGVVEPIISVIYRFGLASLILFSICLIKKKSFRFEPIDQFLILLQGLLLFGFNYWLTYLSISHINSALAAVLSTSIVYFNVVFAKVFLGDEIRNEVLVGATVGVLGIVLIFMPELEFSGDQNNAWYGISLLLLGSVFASLGNIVSAKTQRRKIPVLQANALGMGYASLFIGVIALISGYQFSFDASFSYIGSLLYLALFGSVIAFGAFLTLLGRIGPDKAGYVTLVYPVIAMILSTFFENYQWTLEGLFGLLAILLGNFIAMGKYKNLSIYQRLRNNKT</sequence>
<evidence type="ECO:0000256" key="6">
    <source>
        <dbReference type="SAM" id="Phobius"/>
    </source>
</evidence>
<protein>
    <submittedName>
        <fullName evidence="8">EamA family transporter</fullName>
    </submittedName>
</protein>
<feature type="transmembrane region" description="Helical" evidence="6">
    <location>
        <begin position="148"/>
        <end position="170"/>
    </location>
</feature>
<dbReference type="EMBL" id="VIKS01000013">
    <property type="protein sequence ID" value="TQV85051.1"/>
    <property type="molecule type" value="Genomic_DNA"/>
</dbReference>
<comment type="subcellular location">
    <subcellularLocation>
        <location evidence="1">Membrane</location>
        <topology evidence="1">Multi-pass membrane protein</topology>
    </subcellularLocation>
</comment>
<keyword evidence="9" id="KW-1185">Reference proteome</keyword>
<gene>
    <name evidence="8" type="ORF">FLL46_21935</name>
</gene>
<dbReference type="InterPro" id="IPR050638">
    <property type="entry name" value="AA-Vitamin_Transporters"/>
</dbReference>
<evidence type="ECO:0000256" key="2">
    <source>
        <dbReference type="ARBA" id="ARBA00007362"/>
    </source>
</evidence>
<feature type="transmembrane region" description="Helical" evidence="6">
    <location>
        <begin position="268"/>
        <end position="289"/>
    </location>
</feature>
<evidence type="ECO:0000256" key="3">
    <source>
        <dbReference type="ARBA" id="ARBA00022692"/>
    </source>
</evidence>
<feature type="transmembrane region" description="Helical" evidence="6">
    <location>
        <begin position="7"/>
        <end position="28"/>
    </location>
</feature>
<evidence type="ECO:0000259" key="7">
    <source>
        <dbReference type="Pfam" id="PF00892"/>
    </source>
</evidence>